<dbReference type="EMBL" id="JXMU01000028">
    <property type="protein sequence ID" value="KPB00173.1"/>
    <property type="molecule type" value="Genomic_DNA"/>
</dbReference>
<dbReference type="OrthoDB" id="8005167at2"/>
<comment type="caution">
    <text evidence="1">The sequence shown here is derived from an EMBL/GenBank/DDBJ whole genome shotgun (WGS) entry which is preliminary data.</text>
</comment>
<keyword evidence="2" id="KW-1185">Reference proteome</keyword>
<dbReference type="PATRIC" id="fig|1514904.3.peg.2207"/>
<sequence length="87" mass="10192">MGTIDTMRFQDQSIRIGTQNFDAMDMVPFRTWVKVAVAMFVAKLQKRRTRSNLMKLERHHLRDIGISVQDADAEIRKSFPMYVRSDS</sequence>
<evidence type="ECO:0008006" key="3">
    <source>
        <dbReference type="Google" id="ProtNLM"/>
    </source>
</evidence>
<dbReference type="Proteomes" id="UP000038011">
    <property type="component" value="Unassembled WGS sequence"/>
</dbReference>
<accession>A0A0M9GKZ2</accession>
<gene>
    <name evidence="1" type="ORF">SU32_15315</name>
</gene>
<dbReference type="RefSeq" id="WP_054000252.1">
    <property type="nucleotide sequence ID" value="NZ_JXMU01000028.1"/>
</dbReference>
<dbReference type="AlphaFoldDB" id="A0A0M9GKZ2"/>
<organism evidence="1 2">
    <name type="scientific">Ahrensia marina</name>
    <dbReference type="NCBI Taxonomy" id="1514904"/>
    <lineage>
        <taxon>Bacteria</taxon>
        <taxon>Pseudomonadati</taxon>
        <taxon>Pseudomonadota</taxon>
        <taxon>Alphaproteobacteria</taxon>
        <taxon>Hyphomicrobiales</taxon>
        <taxon>Ahrensiaceae</taxon>
        <taxon>Ahrensia</taxon>
    </lineage>
</organism>
<name>A0A0M9GKZ2_9HYPH</name>
<evidence type="ECO:0000313" key="2">
    <source>
        <dbReference type="Proteomes" id="UP000038011"/>
    </source>
</evidence>
<reference evidence="1 2" key="1">
    <citation type="submission" date="2015-01" db="EMBL/GenBank/DDBJ databases">
        <title>Ahrensia donghaiensis sp. nov., a novel dimethylsulphoniopropionate-cleavage bacterium isolated from seawater and emended descriptions of the genus Ahrensia and Ahrensia kielensis.</title>
        <authorList>
            <person name="Liu J."/>
        </authorList>
    </citation>
    <scope>NUCLEOTIDE SEQUENCE [LARGE SCALE GENOMIC DNA]</scope>
    <source>
        <strain evidence="1 2">LZD062</strain>
    </source>
</reference>
<protein>
    <recommendedName>
        <fullName evidence="3">DUF1127 domain-containing protein</fullName>
    </recommendedName>
</protein>
<proteinExistence type="predicted"/>
<evidence type="ECO:0000313" key="1">
    <source>
        <dbReference type="EMBL" id="KPB00173.1"/>
    </source>
</evidence>